<dbReference type="InParanoid" id="A0A166AS01"/>
<evidence type="ECO:0000313" key="3">
    <source>
        <dbReference type="Proteomes" id="UP000077266"/>
    </source>
</evidence>
<reference evidence="2 3" key="1">
    <citation type="journal article" date="2016" name="Mol. Biol. Evol.">
        <title>Comparative Genomics of Early-Diverging Mushroom-Forming Fungi Provides Insights into the Origins of Lignocellulose Decay Capabilities.</title>
        <authorList>
            <person name="Nagy L.G."/>
            <person name="Riley R."/>
            <person name="Tritt A."/>
            <person name="Adam C."/>
            <person name="Daum C."/>
            <person name="Floudas D."/>
            <person name="Sun H."/>
            <person name="Yadav J.S."/>
            <person name="Pangilinan J."/>
            <person name="Larsson K.H."/>
            <person name="Matsuura K."/>
            <person name="Barry K."/>
            <person name="Labutti K."/>
            <person name="Kuo R."/>
            <person name="Ohm R.A."/>
            <person name="Bhattacharya S.S."/>
            <person name="Shirouzu T."/>
            <person name="Yoshinaga Y."/>
            <person name="Martin F.M."/>
            <person name="Grigoriev I.V."/>
            <person name="Hibbett D.S."/>
        </authorList>
    </citation>
    <scope>NUCLEOTIDE SEQUENCE [LARGE SCALE GENOMIC DNA]</scope>
    <source>
        <strain evidence="2 3">HHB12029</strain>
    </source>
</reference>
<dbReference type="AlphaFoldDB" id="A0A166AS01"/>
<accession>A0A166AS01</accession>
<protein>
    <submittedName>
        <fullName evidence="2">Uncharacterized protein</fullName>
    </submittedName>
</protein>
<feature type="region of interest" description="Disordered" evidence="1">
    <location>
        <begin position="1"/>
        <end position="48"/>
    </location>
</feature>
<proteinExistence type="predicted"/>
<evidence type="ECO:0000313" key="2">
    <source>
        <dbReference type="EMBL" id="KZV94609.1"/>
    </source>
</evidence>
<dbReference type="Proteomes" id="UP000077266">
    <property type="component" value="Unassembled WGS sequence"/>
</dbReference>
<gene>
    <name evidence="2" type="ORF">EXIGLDRAFT_506055</name>
</gene>
<keyword evidence="3" id="KW-1185">Reference proteome</keyword>
<dbReference type="EMBL" id="KV425970">
    <property type="protein sequence ID" value="KZV94609.1"/>
    <property type="molecule type" value="Genomic_DNA"/>
</dbReference>
<evidence type="ECO:0000256" key="1">
    <source>
        <dbReference type="SAM" id="MobiDB-lite"/>
    </source>
</evidence>
<sequence>MFHMRPGRCTRLLPTTHRPMSRTNRPAHARSSRALSACGHRRDLPNGRRRRHLTQVRRSAYADLQDHHARVRSHVECAHRVPIPRPKRSLDRKARLTLVHARVGKPRCTYRSFACAT</sequence>
<name>A0A166AS01_EXIGL</name>
<organism evidence="2 3">
    <name type="scientific">Exidia glandulosa HHB12029</name>
    <dbReference type="NCBI Taxonomy" id="1314781"/>
    <lineage>
        <taxon>Eukaryota</taxon>
        <taxon>Fungi</taxon>
        <taxon>Dikarya</taxon>
        <taxon>Basidiomycota</taxon>
        <taxon>Agaricomycotina</taxon>
        <taxon>Agaricomycetes</taxon>
        <taxon>Auriculariales</taxon>
        <taxon>Exidiaceae</taxon>
        <taxon>Exidia</taxon>
    </lineage>
</organism>